<dbReference type="InterPro" id="IPR013783">
    <property type="entry name" value="Ig-like_fold"/>
</dbReference>
<dbReference type="PROSITE" id="PS51127">
    <property type="entry name" value="BIG1"/>
    <property type="match status" value="1"/>
</dbReference>
<feature type="region of interest" description="Disordered" evidence="2">
    <location>
        <begin position="43"/>
        <end position="63"/>
    </location>
</feature>
<dbReference type="InterPro" id="IPR008964">
    <property type="entry name" value="Invasin/intimin_cell_adhesion"/>
</dbReference>
<evidence type="ECO:0000313" key="5">
    <source>
        <dbReference type="EMBL" id="PIL38801.1"/>
    </source>
</evidence>
<reference evidence="5 6" key="1">
    <citation type="submission" date="2017-10" db="EMBL/GenBank/DDBJ databases">
        <title>Massilia psychrophilum sp. nov., a novel purple-pigmented bacterium isolated from Tianshan glacier, Xinjiang Municipality, China.</title>
        <authorList>
            <person name="Wang H."/>
        </authorList>
    </citation>
    <scope>NUCLEOTIDE SEQUENCE [LARGE SCALE GENOMIC DNA]</scope>
    <source>
        <strain evidence="5 6">JCM 30813</strain>
    </source>
</reference>
<dbReference type="Proteomes" id="UP000228593">
    <property type="component" value="Unassembled WGS sequence"/>
</dbReference>
<gene>
    <name evidence="5" type="ORF">CR103_15840</name>
</gene>
<dbReference type="OrthoDB" id="8697973at2"/>
<keyword evidence="6" id="KW-1185">Reference proteome</keyword>
<comment type="similarity">
    <text evidence="1">Belongs to the intimin/invasin family.</text>
</comment>
<proteinExistence type="inferred from homology"/>
<sequence>MRNQQYCAAALVATLLAGCGGGASDAQAPLGCTLGNPVNCGGSIAPPTPPPPTPTPPPSAADPAAKVATVSLVFSSNELASAGTAGSEVTVTALAKTAQNTAVAGARVEFSADSGLLAAGTVITDASGKASATLGTGGAKMNRPIQVSAKAGSQSASGVVNVTGTRLTLSSPAFMNLGSSADLIATLVDSADRPIAGATVLASTAIGNGVQVAAKPSDSRGQVTLQFSASKRGNEQLTLNALGASATRSILVGGSDVTLTPSVVVDTGGTESLSQVVVGSCAPVGGSYMIGGAGQSGSVTLNASRGQLFRDPGCSTPLAGPMTLVGGAFPQTWIRSDNAGVSSIEARVTGGPSGSTRVEFVAALRDTARVNLQSDVALVGSGERSTLIAVVRDGTAANNLVKGATVQFSILADPSGGNLLAPLSAVTGSDGIARAVFVAGPADGGKNGTVIQARIAELPTATGVTSLTVNKKALSIQFGTGNQLVEFSTAVLQKEFAVFVSDSAGNPVPGVAISAAAWPTSYRKGYYEWVEPFLQNPDGTLSSNRGEGSWQVADPSHVCANEDVQRKGLYEAAYDANNNGVLEPGIPLSVTATGKTDALGMTTVTIRYPRDRGTWVKVELTVSGTVAGTESQARNAFWLPPLAKDLTAKTVAPPGRISPYGMQSCTSAD</sequence>
<feature type="signal peptide" evidence="3">
    <location>
        <begin position="1"/>
        <end position="28"/>
    </location>
</feature>
<accession>A0A2G8SYG9</accession>
<dbReference type="SUPFAM" id="SSF49373">
    <property type="entry name" value="Invasin/intimin cell-adhesion fragments"/>
    <property type="match status" value="2"/>
</dbReference>
<name>A0A2G8SYG9_9BURK</name>
<dbReference type="RefSeq" id="WP_099916930.1">
    <property type="nucleotide sequence ID" value="NZ_BMHS01000030.1"/>
</dbReference>
<dbReference type="AlphaFoldDB" id="A0A2G8SYG9"/>
<dbReference type="InterPro" id="IPR003344">
    <property type="entry name" value="Big_1_dom"/>
</dbReference>
<evidence type="ECO:0000259" key="4">
    <source>
        <dbReference type="PROSITE" id="PS51127"/>
    </source>
</evidence>
<organism evidence="5 6">
    <name type="scientific">Massilia psychrophila</name>
    <dbReference type="NCBI Taxonomy" id="1603353"/>
    <lineage>
        <taxon>Bacteria</taxon>
        <taxon>Pseudomonadati</taxon>
        <taxon>Pseudomonadota</taxon>
        <taxon>Betaproteobacteria</taxon>
        <taxon>Burkholderiales</taxon>
        <taxon>Oxalobacteraceae</taxon>
        <taxon>Telluria group</taxon>
        <taxon>Massilia</taxon>
    </lineage>
</organism>
<evidence type="ECO:0000313" key="6">
    <source>
        <dbReference type="Proteomes" id="UP000228593"/>
    </source>
</evidence>
<comment type="caution">
    <text evidence="5">The sequence shown here is derived from an EMBL/GenBank/DDBJ whole genome shotgun (WGS) entry which is preliminary data.</text>
</comment>
<dbReference type="Gene3D" id="2.60.40.10">
    <property type="entry name" value="Immunoglobulins"/>
    <property type="match status" value="3"/>
</dbReference>
<keyword evidence="3" id="KW-0732">Signal</keyword>
<dbReference type="EMBL" id="PDOB01000028">
    <property type="protein sequence ID" value="PIL38801.1"/>
    <property type="molecule type" value="Genomic_DNA"/>
</dbReference>
<protein>
    <recommendedName>
        <fullName evidence="4">Big-1 domain-containing protein</fullName>
    </recommendedName>
</protein>
<evidence type="ECO:0000256" key="3">
    <source>
        <dbReference type="SAM" id="SignalP"/>
    </source>
</evidence>
<feature type="domain" description="Big-1" evidence="4">
    <location>
        <begin position="69"/>
        <end position="165"/>
    </location>
</feature>
<feature type="compositionally biased region" description="Pro residues" evidence="2">
    <location>
        <begin position="46"/>
        <end position="60"/>
    </location>
</feature>
<evidence type="ECO:0000256" key="1">
    <source>
        <dbReference type="ARBA" id="ARBA00010116"/>
    </source>
</evidence>
<dbReference type="PROSITE" id="PS51257">
    <property type="entry name" value="PROKAR_LIPOPROTEIN"/>
    <property type="match status" value="1"/>
</dbReference>
<feature type="chain" id="PRO_5013634512" description="Big-1 domain-containing protein" evidence="3">
    <location>
        <begin position="29"/>
        <end position="669"/>
    </location>
</feature>
<evidence type="ECO:0000256" key="2">
    <source>
        <dbReference type="SAM" id="MobiDB-lite"/>
    </source>
</evidence>